<gene>
    <name evidence="13" type="primary">Adora1</name>
    <name evidence="13" type="ORF">AOXY_G25812</name>
</gene>
<keyword evidence="14" id="KW-1185">Reference proteome</keyword>
<feature type="transmembrane region" description="Helical" evidence="11">
    <location>
        <begin position="73"/>
        <end position="100"/>
    </location>
</feature>
<reference evidence="13" key="1">
    <citation type="submission" date="2022-02" db="EMBL/GenBank/DDBJ databases">
        <title>Atlantic sturgeon de novo genome assembly.</title>
        <authorList>
            <person name="Stock M."/>
            <person name="Klopp C."/>
            <person name="Guiguen Y."/>
            <person name="Cabau C."/>
            <person name="Parinello H."/>
            <person name="Santidrian Yebra-Pimentel E."/>
            <person name="Kuhl H."/>
            <person name="Dirks R.P."/>
            <person name="Guessner J."/>
            <person name="Wuertz S."/>
            <person name="Du K."/>
            <person name="Schartl M."/>
        </authorList>
    </citation>
    <scope>NUCLEOTIDE SEQUENCE</scope>
    <source>
        <strain evidence="13">STURGEONOMICS-FGT-2020</strain>
        <tissue evidence="13">Whole blood</tissue>
    </source>
</reference>
<dbReference type="GO" id="GO:0001609">
    <property type="term" value="F:G protein-coupled adenosine receptor activity"/>
    <property type="evidence" value="ECO:0007669"/>
    <property type="project" value="UniProtKB-UniRule"/>
</dbReference>
<sequence>MTHEDYIAYIFIEVGIALMSCLGNLLVIATILVNNLLREPIFIFIISLALADFAVGLFVIPICIISSFEPEIHFYICLFISCIILIITQSSILSLLAIAFDRYLRVKIPMKYKIIVNQRRAVIIAIVCWLISTVLGIIPMLGWNNKTSPGNETTTMNSTCIKCTFLSVMSISYMVYLNFFGWVLAPLLLMIYLYGTIFYKIRKHQNRNIVNSTQSVRCYQKEHKLTKSLSLILFLFVVCWLPLHIINCILFFSPHTEVPEIAIYIGIILTHGNSVVNPIVYAFKIKKFRKTYVQLWNKCFH</sequence>
<dbReference type="PRINTS" id="PR00424">
    <property type="entry name" value="ADENOSINER"/>
</dbReference>
<evidence type="ECO:0000256" key="3">
    <source>
        <dbReference type="ARBA" id="ARBA00022692"/>
    </source>
</evidence>
<accession>A0AAD8CS76</accession>
<feature type="domain" description="G-protein coupled receptors family 1 profile" evidence="12">
    <location>
        <begin position="23"/>
        <end position="281"/>
    </location>
</feature>
<feature type="transmembrane region" description="Helical" evidence="11">
    <location>
        <begin position="6"/>
        <end position="29"/>
    </location>
</feature>
<dbReference type="PANTHER" id="PTHR24246:SF1">
    <property type="entry name" value="ADENOSINE RECEPTOR A1"/>
    <property type="match status" value="1"/>
</dbReference>
<evidence type="ECO:0000313" key="14">
    <source>
        <dbReference type="Proteomes" id="UP001230051"/>
    </source>
</evidence>
<dbReference type="Proteomes" id="UP001230051">
    <property type="component" value="Unassembled WGS sequence"/>
</dbReference>
<comment type="caution">
    <text evidence="13">The sequence shown here is derived from an EMBL/GenBank/DDBJ whole genome shotgun (WGS) entry which is preliminary data.</text>
</comment>
<feature type="transmembrane region" description="Helical" evidence="11">
    <location>
        <begin position="261"/>
        <end position="283"/>
    </location>
</feature>
<organism evidence="13 14">
    <name type="scientific">Acipenser oxyrinchus oxyrinchus</name>
    <dbReference type="NCBI Taxonomy" id="40147"/>
    <lineage>
        <taxon>Eukaryota</taxon>
        <taxon>Metazoa</taxon>
        <taxon>Chordata</taxon>
        <taxon>Craniata</taxon>
        <taxon>Vertebrata</taxon>
        <taxon>Euteleostomi</taxon>
        <taxon>Actinopterygii</taxon>
        <taxon>Chondrostei</taxon>
        <taxon>Acipenseriformes</taxon>
        <taxon>Acipenseridae</taxon>
        <taxon>Acipenser</taxon>
    </lineage>
</organism>
<evidence type="ECO:0000256" key="5">
    <source>
        <dbReference type="ARBA" id="ARBA00023040"/>
    </source>
</evidence>
<dbReference type="InterPro" id="IPR000276">
    <property type="entry name" value="GPCR_Rhodpsn"/>
</dbReference>
<evidence type="ECO:0000256" key="8">
    <source>
        <dbReference type="ARBA" id="ARBA00023170"/>
    </source>
</evidence>
<evidence type="ECO:0000256" key="11">
    <source>
        <dbReference type="RuleBase" id="RU201114"/>
    </source>
</evidence>
<feature type="transmembrane region" description="Helical" evidence="11">
    <location>
        <begin position="179"/>
        <end position="199"/>
    </location>
</feature>
<proteinExistence type="inferred from homology"/>
<keyword evidence="4 11" id="KW-1133">Transmembrane helix</keyword>
<evidence type="ECO:0000256" key="2">
    <source>
        <dbReference type="ARBA" id="ARBA00022475"/>
    </source>
</evidence>
<keyword evidence="2 11" id="KW-1003">Cell membrane</keyword>
<dbReference type="SMART" id="SM01381">
    <property type="entry name" value="7TM_GPCR_Srsx"/>
    <property type="match status" value="1"/>
</dbReference>
<feature type="transmembrane region" description="Helical" evidence="11">
    <location>
        <begin position="231"/>
        <end position="255"/>
    </location>
</feature>
<evidence type="ECO:0000259" key="12">
    <source>
        <dbReference type="PROSITE" id="PS50262"/>
    </source>
</evidence>
<evidence type="ECO:0000256" key="10">
    <source>
        <dbReference type="ARBA" id="ARBA00023224"/>
    </source>
</evidence>
<dbReference type="AlphaFoldDB" id="A0AAD8CS76"/>
<dbReference type="InterPro" id="IPR017452">
    <property type="entry name" value="GPCR_Rhodpsn_7TM"/>
</dbReference>
<dbReference type="Gene3D" id="1.20.1070.10">
    <property type="entry name" value="Rhodopsin 7-helix transmembrane proteins"/>
    <property type="match status" value="1"/>
</dbReference>
<evidence type="ECO:0000313" key="13">
    <source>
        <dbReference type="EMBL" id="KAK1156762.1"/>
    </source>
</evidence>
<dbReference type="GO" id="GO:0030425">
    <property type="term" value="C:dendrite"/>
    <property type="evidence" value="ECO:0007669"/>
    <property type="project" value="TreeGrafter"/>
</dbReference>
<dbReference type="EMBL" id="JAGXEW010000027">
    <property type="protein sequence ID" value="KAK1156762.1"/>
    <property type="molecule type" value="Genomic_DNA"/>
</dbReference>
<keyword evidence="8 11" id="KW-0675">Receptor</keyword>
<dbReference type="PROSITE" id="PS50262">
    <property type="entry name" value="G_PROTEIN_RECEP_F1_2"/>
    <property type="match status" value="1"/>
</dbReference>
<dbReference type="PROSITE" id="PS00237">
    <property type="entry name" value="G_PROTEIN_RECEP_F1_1"/>
    <property type="match status" value="1"/>
</dbReference>
<dbReference type="PANTHER" id="PTHR24246">
    <property type="entry name" value="OLFACTORY RECEPTOR AND ADENOSINE RECEPTOR"/>
    <property type="match status" value="1"/>
</dbReference>
<keyword evidence="10 11" id="KW-0807">Transducer</keyword>
<comment type="subcellular location">
    <subcellularLocation>
        <location evidence="1 11">Cell membrane</location>
        <topology evidence="1 11">Multi-pass membrane protein</topology>
    </subcellularLocation>
</comment>
<protein>
    <submittedName>
        <fullName evidence="13">Adenosine receptor A1-like</fullName>
    </submittedName>
</protein>
<dbReference type="Pfam" id="PF00001">
    <property type="entry name" value="7tm_1"/>
    <property type="match status" value="1"/>
</dbReference>
<evidence type="ECO:0000256" key="7">
    <source>
        <dbReference type="ARBA" id="ARBA00023157"/>
    </source>
</evidence>
<feature type="transmembrane region" description="Helical" evidence="11">
    <location>
        <begin position="41"/>
        <end position="67"/>
    </location>
</feature>
<dbReference type="GO" id="GO:0005886">
    <property type="term" value="C:plasma membrane"/>
    <property type="evidence" value="ECO:0007669"/>
    <property type="project" value="UniProtKB-SubCell"/>
</dbReference>
<evidence type="ECO:0000256" key="9">
    <source>
        <dbReference type="ARBA" id="ARBA00023180"/>
    </source>
</evidence>
<comment type="similarity">
    <text evidence="11">Belongs to the G-protein coupled receptor 1 family.</text>
</comment>
<evidence type="ECO:0000256" key="1">
    <source>
        <dbReference type="ARBA" id="ARBA00004651"/>
    </source>
</evidence>
<keyword evidence="3 11" id="KW-0812">Transmembrane</keyword>
<keyword evidence="5 11" id="KW-0297">G-protein coupled receptor</keyword>
<dbReference type="SUPFAM" id="SSF81321">
    <property type="entry name" value="Family A G protein-coupled receptor-like"/>
    <property type="match status" value="1"/>
</dbReference>
<dbReference type="GO" id="GO:0045202">
    <property type="term" value="C:synapse"/>
    <property type="evidence" value="ECO:0007669"/>
    <property type="project" value="TreeGrafter"/>
</dbReference>
<evidence type="ECO:0000256" key="6">
    <source>
        <dbReference type="ARBA" id="ARBA00023136"/>
    </source>
</evidence>
<feature type="transmembrane region" description="Helical" evidence="11">
    <location>
        <begin position="121"/>
        <end position="143"/>
    </location>
</feature>
<keyword evidence="7 11" id="KW-1015">Disulfide bond</keyword>
<evidence type="ECO:0000256" key="4">
    <source>
        <dbReference type="ARBA" id="ARBA00022989"/>
    </source>
</evidence>
<name>A0AAD8CS76_ACIOX</name>
<keyword evidence="6 11" id="KW-0472">Membrane</keyword>
<dbReference type="InterPro" id="IPR001634">
    <property type="entry name" value="Adenosn_rcpt"/>
</dbReference>
<dbReference type="PRINTS" id="PR00237">
    <property type="entry name" value="GPCRRHODOPSN"/>
</dbReference>
<keyword evidence="9 11" id="KW-0325">Glycoprotein</keyword>